<accession>A0AAD5JIX4</accession>
<organism evidence="9 10">
    <name type="scientific">Acer negundo</name>
    <name type="common">Box elder</name>
    <dbReference type="NCBI Taxonomy" id="4023"/>
    <lineage>
        <taxon>Eukaryota</taxon>
        <taxon>Viridiplantae</taxon>
        <taxon>Streptophyta</taxon>
        <taxon>Embryophyta</taxon>
        <taxon>Tracheophyta</taxon>
        <taxon>Spermatophyta</taxon>
        <taxon>Magnoliopsida</taxon>
        <taxon>eudicotyledons</taxon>
        <taxon>Gunneridae</taxon>
        <taxon>Pentapetalae</taxon>
        <taxon>rosids</taxon>
        <taxon>malvids</taxon>
        <taxon>Sapindales</taxon>
        <taxon>Sapindaceae</taxon>
        <taxon>Hippocastanoideae</taxon>
        <taxon>Acereae</taxon>
        <taxon>Acer</taxon>
    </lineage>
</organism>
<comment type="cofactor">
    <cofactor evidence="1">
        <name>heme</name>
        <dbReference type="ChEBI" id="CHEBI:30413"/>
    </cofactor>
</comment>
<evidence type="ECO:0000256" key="6">
    <source>
        <dbReference type="ARBA" id="ARBA00023004"/>
    </source>
</evidence>
<keyword evidence="10" id="KW-1185">Reference proteome</keyword>
<evidence type="ECO:0000256" key="8">
    <source>
        <dbReference type="SAM" id="Phobius"/>
    </source>
</evidence>
<gene>
    <name evidence="9" type="ORF">LWI28_005151</name>
</gene>
<dbReference type="Gene3D" id="1.10.630.10">
    <property type="entry name" value="Cytochrome P450"/>
    <property type="match status" value="1"/>
</dbReference>
<comment type="similarity">
    <text evidence="2">Belongs to the cytochrome P450 family.</text>
</comment>
<keyword evidence="6" id="KW-0408">Iron</keyword>
<sequence length="127" mass="14082">MVLDIFLFREAAVVALLFFITHFFIHSLIQKLSLQQPLPLGPKGWPLISAFSLLGTMPHVTLAEMAKKHGPVMYLKIGTCDFVVTSTLDAIQAFLKTLDLNFSNYPPNAGATHLAYNAQDIVFARYG</sequence>
<keyword evidence="3" id="KW-0349">Heme</keyword>
<dbReference type="Pfam" id="PF00067">
    <property type="entry name" value="p450"/>
    <property type="match status" value="1"/>
</dbReference>
<dbReference type="InterPro" id="IPR001128">
    <property type="entry name" value="Cyt_P450"/>
</dbReference>
<dbReference type="PANTHER" id="PTHR47944:SF18">
    <property type="entry name" value="FLAVONOID 3'-MONOOXYGENASE"/>
    <property type="match status" value="1"/>
</dbReference>
<evidence type="ECO:0000256" key="1">
    <source>
        <dbReference type="ARBA" id="ARBA00001971"/>
    </source>
</evidence>
<evidence type="ECO:0000256" key="5">
    <source>
        <dbReference type="ARBA" id="ARBA00023002"/>
    </source>
</evidence>
<dbReference type="PANTHER" id="PTHR47944">
    <property type="entry name" value="CYTOCHROME P450 98A9"/>
    <property type="match status" value="1"/>
</dbReference>
<evidence type="ECO:0000256" key="2">
    <source>
        <dbReference type="ARBA" id="ARBA00010617"/>
    </source>
</evidence>
<proteinExistence type="inferred from homology"/>
<evidence type="ECO:0000256" key="7">
    <source>
        <dbReference type="ARBA" id="ARBA00023033"/>
    </source>
</evidence>
<keyword evidence="8" id="KW-1133">Transmembrane helix</keyword>
<keyword evidence="8" id="KW-0812">Transmembrane</keyword>
<reference evidence="9" key="1">
    <citation type="journal article" date="2022" name="Plant J.">
        <title>Strategies of tolerance reflected in two North American maple genomes.</title>
        <authorList>
            <person name="McEvoy S.L."/>
            <person name="Sezen U.U."/>
            <person name="Trouern-Trend A."/>
            <person name="McMahon S.M."/>
            <person name="Schaberg P.G."/>
            <person name="Yang J."/>
            <person name="Wegrzyn J.L."/>
            <person name="Swenson N.G."/>
        </authorList>
    </citation>
    <scope>NUCLEOTIDE SEQUENCE</scope>
    <source>
        <strain evidence="9">91603</strain>
    </source>
</reference>
<keyword evidence="8" id="KW-0472">Membrane</keyword>
<dbReference type="Proteomes" id="UP001064489">
    <property type="component" value="Chromosome 1"/>
</dbReference>
<evidence type="ECO:0000313" key="10">
    <source>
        <dbReference type="Proteomes" id="UP001064489"/>
    </source>
</evidence>
<comment type="caution">
    <text evidence="9">The sequence shown here is derived from an EMBL/GenBank/DDBJ whole genome shotgun (WGS) entry which is preliminary data.</text>
</comment>
<dbReference type="GO" id="GO:0020037">
    <property type="term" value="F:heme binding"/>
    <property type="evidence" value="ECO:0007669"/>
    <property type="project" value="InterPro"/>
</dbReference>
<evidence type="ECO:0000256" key="3">
    <source>
        <dbReference type="ARBA" id="ARBA00022617"/>
    </source>
</evidence>
<dbReference type="GO" id="GO:0004497">
    <property type="term" value="F:monooxygenase activity"/>
    <property type="evidence" value="ECO:0007669"/>
    <property type="project" value="UniProtKB-KW"/>
</dbReference>
<evidence type="ECO:0000313" key="9">
    <source>
        <dbReference type="EMBL" id="KAI9194332.1"/>
    </source>
</evidence>
<dbReference type="EMBL" id="JAJSOW010000003">
    <property type="protein sequence ID" value="KAI9194332.1"/>
    <property type="molecule type" value="Genomic_DNA"/>
</dbReference>
<dbReference type="GO" id="GO:0005506">
    <property type="term" value="F:iron ion binding"/>
    <property type="evidence" value="ECO:0007669"/>
    <property type="project" value="InterPro"/>
</dbReference>
<reference evidence="9" key="2">
    <citation type="submission" date="2023-02" db="EMBL/GenBank/DDBJ databases">
        <authorList>
            <person name="Swenson N.G."/>
            <person name="Wegrzyn J.L."/>
            <person name="Mcevoy S.L."/>
        </authorList>
    </citation>
    <scope>NUCLEOTIDE SEQUENCE</scope>
    <source>
        <strain evidence="9">91603</strain>
        <tissue evidence="9">Leaf</tissue>
    </source>
</reference>
<dbReference type="SUPFAM" id="SSF48264">
    <property type="entry name" value="Cytochrome P450"/>
    <property type="match status" value="1"/>
</dbReference>
<dbReference type="GO" id="GO:0016705">
    <property type="term" value="F:oxidoreductase activity, acting on paired donors, with incorporation or reduction of molecular oxygen"/>
    <property type="evidence" value="ECO:0007669"/>
    <property type="project" value="InterPro"/>
</dbReference>
<name>A0AAD5JIX4_ACENE</name>
<keyword evidence="4" id="KW-0479">Metal-binding</keyword>
<feature type="transmembrane region" description="Helical" evidence="8">
    <location>
        <begin position="45"/>
        <end position="66"/>
    </location>
</feature>
<keyword evidence="7" id="KW-0503">Monooxygenase</keyword>
<protein>
    <submittedName>
        <fullName evidence="9">Uncharacterized protein</fullName>
    </submittedName>
</protein>
<dbReference type="AlphaFoldDB" id="A0AAD5JIX4"/>
<dbReference type="InterPro" id="IPR036396">
    <property type="entry name" value="Cyt_P450_sf"/>
</dbReference>
<keyword evidence="5" id="KW-0560">Oxidoreductase</keyword>
<feature type="transmembrane region" description="Helical" evidence="8">
    <location>
        <begin position="7"/>
        <end position="25"/>
    </location>
</feature>
<evidence type="ECO:0000256" key="4">
    <source>
        <dbReference type="ARBA" id="ARBA00022723"/>
    </source>
</evidence>